<evidence type="ECO:0000256" key="1">
    <source>
        <dbReference type="ARBA" id="ARBA00023015"/>
    </source>
</evidence>
<sequence>MFVSILCKDRNNKPNIQTHETEICDKYGFRGYSYPAKTSQTKSVKNKNSPDMKTYYLSKPDVCPQYIADTPTGFRIRTLKKEEELALDKRFSSLILLRHGQLKIVVQGMETISVKANQMCPIPADSEHNITSLESSEVLYLYIIGGKMNFCPRLLSNQLEKEQHLHFKQITTLDINPVVQQFTNLMTQYLHDGLFCYNVHRIKQEELAAILQLYYPAEKLAAFFAPLQLGSSDFPGKVLSIVEEYLTIEQMSERLCMSRSTFIRQFKTYFKESPNKWLVRLRSDALLKSLLRSDESFPELAERLRFSSQQSMSTFCKQHLHGTPTQIRNGEVSVTITDNP</sequence>
<accession>A0AB33IUI9</accession>
<evidence type="ECO:0000259" key="4">
    <source>
        <dbReference type="PROSITE" id="PS01124"/>
    </source>
</evidence>
<dbReference type="PANTHER" id="PTHR46796">
    <property type="entry name" value="HTH-TYPE TRANSCRIPTIONAL ACTIVATOR RHAS-RELATED"/>
    <property type="match status" value="1"/>
</dbReference>
<evidence type="ECO:0000256" key="2">
    <source>
        <dbReference type="ARBA" id="ARBA00023125"/>
    </source>
</evidence>
<proteinExistence type="predicted"/>
<dbReference type="PANTHER" id="PTHR46796:SF10">
    <property type="entry name" value="TRANSCRIPTIONAL ACTIVATOR FEAR"/>
    <property type="match status" value="1"/>
</dbReference>
<dbReference type="EMBL" id="AP035785">
    <property type="protein sequence ID" value="BFO71261.1"/>
    <property type="molecule type" value="Genomic_DNA"/>
</dbReference>
<dbReference type="SUPFAM" id="SSF46689">
    <property type="entry name" value="Homeodomain-like"/>
    <property type="match status" value="1"/>
</dbReference>
<organism evidence="5">
    <name type="scientific">Prevotella sp. GTC17253</name>
    <dbReference type="NCBI Taxonomy" id="3236793"/>
    <lineage>
        <taxon>Bacteria</taxon>
        <taxon>Pseudomonadati</taxon>
        <taxon>Bacteroidota</taxon>
        <taxon>Bacteroidia</taxon>
        <taxon>Bacteroidales</taxon>
        <taxon>Prevotellaceae</taxon>
        <taxon>Prevotella</taxon>
    </lineage>
</organism>
<protein>
    <submittedName>
        <fullName evidence="5">Helix-turn-helix domain-containing protein</fullName>
    </submittedName>
</protein>
<dbReference type="InterPro" id="IPR018060">
    <property type="entry name" value="HTH_AraC"/>
</dbReference>
<evidence type="ECO:0000313" key="5">
    <source>
        <dbReference type="EMBL" id="BFO71261.1"/>
    </source>
</evidence>
<dbReference type="Pfam" id="PF12833">
    <property type="entry name" value="HTH_18"/>
    <property type="match status" value="1"/>
</dbReference>
<dbReference type="SMART" id="SM00342">
    <property type="entry name" value="HTH_ARAC"/>
    <property type="match status" value="1"/>
</dbReference>
<name>A0AB33IUI9_9BACT</name>
<dbReference type="PROSITE" id="PS01124">
    <property type="entry name" value="HTH_ARAC_FAMILY_2"/>
    <property type="match status" value="1"/>
</dbReference>
<evidence type="ECO:0000256" key="3">
    <source>
        <dbReference type="ARBA" id="ARBA00023163"/>
    </source>
</evidence>
<dbReference type="GO" id="GO:0003700">
    <property type="term" value="F:DNA-binding transcription factor activity"/>
    <property type="evidence" value="ECO:0007669"/>
    <property type="project" value="InterPro"/>
</dbReference>
<reference evidence="5" key="1">
    <citation type="submission" date="2024-07" db="EMBL/GenBank/DDBJ databases">
        <title>Complete genome sequence of Prevotella sp. YM-2024 GTC17253.</title>
        <authorList>
            <person name="Hayashi M."/>
            <person name="Muto Y."/>
            <person name="Tanaka K."/>
            <person name="Niwa H."/>
        </authorList>
    </citation>
    <scope>NUCLEOTIDE SEQUENCE</scope>
    <source>
        <strain evidence="5">GTC17253</strain>
    </source>
</reference>
<dbReference type="InterPro" id="IPR009057">
    <property type="entry name" value="Homeodomain-like_sf"/>
</dbReference>
<feature type="domain" description="HTH araC/xylS-type" evidence="4">
    <location>
        <begin position="232"/>
        <end position="330"/>
    </location>
</feature>
<keyword evidence="2" id="KW-0238">DNA-binding</keyword>
<dbReference type="GO" id="GO:0043565">
    <property type="term" value="F:sequence-specific DNA binding"/>
    <property type="evidence" value="ECO:0007669"/>
    <property type="project" value="InterPro"/>
</dbReference>
<gene>
    <name evidence="5" type="ORF">GTC17253_12270</name>
</gene>
<dbReference type="AlphaFoldDB" id="A0AB33IUI9"/>
<keyword evidence="1" id="KW-0805">Transcription regulation</keyword>
<dbReference type="Gene3D" id="1.10.10.60">
    <property type="entry name" value="Homeodomain-like"/>
    <property type="match status" value="1"/>
</dbReference>
<keyword evidence="3" id="KW-0804">Transcription</keyword>
<dbReference type="InterPro" id="IPR050204">
    <property type="entry name" value="AraC_XylS_family_regulators"/>
</dbReference>